<keyword evidence="2" id="KW-1185">Reference proteome</keyword>
<evidence type="ECO:0000313" key="1">
    <source>
        <dbReference type="EMBL" id="KAI3685043.1"/>
    </source>
</evidence>
<dbReference type="Proteomes" id="UP001055879">
    <property type="component" value="Linkage Group LG12"/>
</dbReference>
<organism evidence="1 2">
    <name type="scientific">Arctium lappa</name>
    <name type="common">Greater burdock</name>
    <name type="synonym">Lappa major</name>
    <dbReference type="NCBI Taxonomy" id="4217"/>
    <lineage>
        <taxon>Eukaryota</taxon>
        <taxon>Viridiplantae</taxon>
        <taxon>Streptophyta</taxon>
        <taxon>Embryophyta</taxon>
        <taxon>Tracheophyta</taxon>
        <taxon>Spermatophyta</taxon>
        <taxon>Magnoliopsida</taxon>
        <taxon>eudicotyledons</taxon>
        <taxon>Gunneridae</taxon>
        <taxon>Pentapetalae</taxon>
        <taxon>asterids</taxon>
        <taxon>campanulids</taxon>
        <taxon>Asterales</taxon>
        <taxon>Asteraceae</taxon>
        <taxon>Carduoideae</taxon>
        <taxon>Cardueae</taxon>
        <taxon>Arctiinae</taxon>
        <taxon>Arctium</taxon>
    </lineage>
</organism>
<gene>
    <name evidence="1" type="ORF">L6452_34274</name>
</gene>
<sequence>MPGNEVGDRVHNFFAQENLSQGQQSHAVGGILPSDNNLWVSSQKQIGLPSFHTKAYDPEQSEVEPRHNSLRVPVPNGFNLMQATARAEFTRNQSQSQHQNVNGYMYGRHVLQPRPDEASSLGLDRDSTQENVNQRGFLVYELQQGGVSEHISNSNRSNEIDAHGSLNLFGGQHQMNSQHPGLLQRVQQQQSGFSDIHLQRQLMLRKMQELQRQKDMQQLNTRQHSSVNQASAFARQASGNSSHGLINGTPSSESSWAGISTGNTNWLQRACPATCGSSSGLVFSPEQGQVQHSVGFVHQQVDQSLYGVPVSSSRGLLNPYPYDSTDEASTQQTPTYGNSFPGNPYAGISEQVSNHDGTLVSRQGLPGKSLFGHMSGQGSNSWINMEQIQQLKSTHQTGSEQEFQGPLDLISPSQMAQDEPAIEASHVAASLDPDEEKILFGSDENIWDAFGSDRNMGGGASNLLDDNNEFASGLPSIQSGSWSALMQSAVAEASGSGMGLQEKWTGLNFQNLEHPSARRPSTYEDGRQQTPLADVNLPNASAMSFGVGGAKIKDMHQRNAGFQHDDKQSSYENDVIPRTNFSGQLNQYSSGGSKWLNGGPIQKVDDRGSQLYGSSLPNNKQIDWTPVESILNPRDIAFNTNENDYSMQQSQSNNHTRVMHEEIGQGDGIWRVNALPSSIVDPEPTHTSMGSPQISGEGFTMNSAVATPNLSNMQGASHFGQFPINSHQLNYWNHVESSVRSKGSGNLRKVQGHLNKGSQVSESSFNSSDKEDLKMHEIESRSKRENSNDSYQSSSSCQVTTARLRGNSSSDAGDLQASPATKQHSSNQSGRMTGQRKFQYHPMGNLDEAVEMPYGKRQSTNTQALSLQHFQRLRGQGQGNLGHTKLSGQVPKSSAEMGKGNVPDLEGITKGSLGIRSKDMIGGHDIFASFDTSVGLSTSEKDSQPSQNMLELFHKVDQSRYHGAARHLNSSEHNLSSEMHVPDCSDGSLGGLQRSQSSNSQEFGLQLGPPSLRLPLPDNTSKVLRQAEVSPNLRDRGQDLLPSLPPFQTNSHGGFKNNRIASSEQNTTETSVYKLTANLSSSLGAVFPVSRSQLPNHQMVGARGLALTKNPDNESLNRLTDENCNGPHTGQSAEGCMSNKASFDQYNDVASTQERVKAPQTSGGEKLLETLPQTSSSMSEHCRSSKMLLNESTDLSAQQQDFTSQTCGVQLNLRKSSQLNIVESTSLSLQNLEDQEAEKRGCLFPNFGTSSSNSQGLASAGELSTKDKVSQNVLCGKVDQAQSMNGPHKEFPASPTTSEIDLKAFGRSLKPNNFYQNSLMNQMKAIRNMDDDPCNRVTKRLKVSDNVLDGQQVTPWSGQPIDDNDMVGDVSTCSTIVPPGDSQTLSFSGLGDNVERNVPFQPSYVPSKDILASCQNESQSSVPSNSMTSIKAEYSHISPQMAPSWFDRYGTFKNGQLVPERVGTVKSIEQPFSVERLSGGLETHNTKGQASSAADASQVGAIWKNPAPPSVALEQSSSLFPRNAGIQHLVTLRPKKRRLTTAGLNPWFLEVSGSFKNLQGICTGAVEWSRTTNRLMEKVDDDGDVIEDILPVTRSKRRLIFTTMLMQQLFRPPPEAILSIDASSIYESVIYYVARLAVGDACNLVSFARSYSSISVSGANCLSDQSKESERIDDHRLSKVIRDFMSRARKIEDDFSRLNKIASVVDLRVEFKDLERFSIINHFARFHGRMQADGAETSSIVFPRRYVTAVALPANFPDRVQCLSL</sequence>
<reference evidence="2" key="1">
    <citation type="journal article" date="2022" name="Mol. Ecol. Resour.">
        <title>The genomes of chicory, endive, great burdock and yacon provide insights into Asteraceae palaeo-polyploidization history and plant inulin production.</title>
        <authorList>
            <person name="Fan W."/>
            <person name="Wang S."/>
            <person name="Wang H."/>
            <person name="Wang A."/>
            <person name="Jiang F."/>
            <person name="Liu H."/>
            <person name="Zhao H."/>
            <person name="Xu D."/>
            <person name="Zhang Y."/>
        </authorList>
    </citation>
    <scope>NUCLEOTIDE SEQUENCE [LARGE SCALE GENOMIC DNA]</scope>
    <source>
        <strain evidence="2">cv. Niubang</strain>
    </source>
</reference>
<proteinExistence type="predicted"/>
<reference evidence="1 2" key="2">
    <citation type="journal article" date="2022" name="Mol. Ecol. Resour.">
        <title>The genomes of chicory, endive, great burdock and yacon provide insights into Asteraceae paleo-polyploidization history and plant inulin production.</title>
        <authorList>
            <person name="Fan W."/>
            <person name="Wang S."/>
            <person name="Wang H."/>
            <person name="Wang A."/>
            <person name="Jiang F."/>
            <person name="Liu H."/>
            <person name="Zhao H."/>
            <person name="Xu D."/>
            <person name="Zhang Y."/>
        </authorList>
    </citation>
    <scope>NUCLEOTIDE SEQUENCE [LARGE SCALE GENOMIC DNA]</scope>
    <source>
        <strain evidence="2">cv. Niubang</strain>
    </source>
</reference>
<protein>
    <submittedName>
        <fullName evidence="1">Uncharacterized protein</fullName>
    </submittedName>
</protein>
<comment type="caution">
    <text evidence="1">The sequence shown here is derived from an EMBL/GenBank/DDBJ whole genome shotgun (WGS) entry which is preliminary data.</text>
</comment>
<evidence type="ECO:0000313" key="2">
    <source>
        <dbReference type="Proteomes" id="UP001055879"/>
    </source>
</evidence>
<accession>A0ACB8YIC4</accession>
<dbReference type="EMBL" id="CM042058">
    <property type="protein sequence ID" value="KAI3685043.1"/>
    <property type="molecule type" value="Genomic_DNA"/>
</dbReference>
<name>A0ACB8YIC4_ARCLA</name>